<accession>A0AAN4Z9L8</accession>
<name>A0AAN4Z9L8_9BILA</name>
<dbReference type="Proteomes" id="UP001328107">
    <property type="component" value="Unassembled WGS sequence"/>
</dbReference>
<gene>
    <name evidence="1" type="ORF">PMAYCL1PPCAC_04678</name>
</gene>
<reference evidence="2" key="1">
    <citation type="submission" date="2022-10" db="EMBL/GenBank/DDBJ databases">
        <title>Genome assembly of Pristionchus species.</title>
        <authorList>
            <person name="Yoshida K."/>
            <person name="Sommer R.J."/>
        </authorList>
    </citation>
    <scope>NUCLEOTIDE SEQUENCE [LARGE SCALE GENOMIC DNA]</scope>
    <source>
        <strain evidence="2">RS5460</strain>
    </source>
</reference>
<keyword evidence="2" id="KW-1185">Reference proteome</keyword>
<proteinExistence type="predicted"/>
<organism evidence="1 2">
    <name type="scientific">Pristionchus mayeri</name>
    <dbReference type="NCBI Taxonomy" id="1317129"/>
    <lineage>
        <taxon>Eukaryota</taxon>
        <taxon>Metazoa</taxon>
        <taxon>Ecdysozoa</taxon>
        <taxon>Nematoda</taxon>
        <taxon>Chromadorea</taxon>
        <taxon>Rhabditida</taxon>
        <taxon>Rhabditina</taxon>
        <taxon>Diplogasteromorpha</taxon>
        <taxon>Diplogasteroidea</taxon>
        <taxon>Neodiplogasteridae</taxon>
        <taxon>Pristionchus</taxon>
    </lineage>
</organism>
<comment type="caution">
    <text evidence="1">The sequence shown here is derived from an EMBL/GenBank/DDBJ whole genome shotgun (WGS) entry which is preliminary data.</text>
</comment>
<dbReference type="AlphaFoldDB" id="A0AAN4Z9L8"/>
<evidence type="ECO:0000313" key="2">
    <source>
        <dbReference type="Proteomes" id="UP001328107"/>
    </source>
</evidence>
<feature type="non-terminal residue" evidence="1">
    <location>
        <position position="76"/>
    </location>
</feature>
<sequence>FECIGDRCAQYGFTGGTMRQFCLVNVHVYNGLEGCYLDNMYESIHCVCSSDMCNSDSFLLNSTIQKPPERKCFIGV</sequence>
<protein>
    <submittedName>
        <fullName evidence="1">Uncharacterized protein</fullName>
    </submittedName>
</protein>
<feature type="non-terminal residue" evidence="1">
    <location>
        <position position="1"/>
    </location>
</feature>
<evidence type="ECO:0000313" key="1">
    <source>
        <dbReference type="EMBL" id="GMR34483.1"/>
    </source>
</evidence>
<dbReference type="EMBL" id="BTRK01000002">
    <property type="protein sequence ID" value="GMR34483.1"/>
    <property type="molecule type" value="Genomic_DNA"/>
</dbReference>